<reference evidence="11" key="2">
    <citation type="submission" date="2025-09" db="UniProtKB">
        <authorList>
            <consortium name="Ensembl"/>
        </authorList>
    </citation>
    <scope>IDENTIFICATION</scope>
</reference>
<feature type="compositionally biased region" description="Basic and acidic residues" evidence="9">
    <location>
        <begin position="292"/>
        <end position="318"/>
    </location>
</feature>
<evidence type="ECO:0000256" key="4">
    <source>
        <dbReference type="ARBA" id="ARBA00022786"/>
    </source>
</evidence>
<keyword evidence="6 8" id="KW-0788">Thiol protease</keyword>
<protein>
    <recommendedName>
        <fullName evidence="8">Ubiquitin carboxyl-terminal hydrolase MINDY</fullName>
        <ecNumber evidence="8">3.4.19.12</ecNumber>
    </recommendedName>
</protein>
<evidence type="ECO:0000256" key="5">
    <source>
        <dbReference type="ARBA" id="ARBA00022801"/>
    </source>
</evidence>
<evidence type="ECO:0000256" key="1">
    <source>
        <dbReference type="ARBA" id="ARBA00000707"/>
    </source>
</evidence>
<evidence type="ECO:0000313" key="12">
    <source>
        <dbReference type="Proteomes" id="UP000261540"/>
    </source>
</evidence>
<dbReference type="InterPro" id="IPR025257">
    <property type="entry name" value="MINDY-3/4_CD"/>
</dbReference>
<proteinExistence type="inferred from homology"/>
<dbReference type="AlphaFoldDB" id="A0A3B3QYL7"/>
<dbReference type="EC" id="3.4.19.12" evidence="8"/>
<dbReference type="Proteomes" id="UP000261540">
    <property type="component" value="Unplaced"/>
</dbReference>
<keyword evidence="12" id="KW-1185">Reference proteome</keyword>
<comment type="similarity">
    <text evidence="2 8">Belongs to the MINDY deubiquitinase family. FAM188 subfamily.</text>
</comment>
<dbReference type="InterPro" id="IPR039785">
    <property type="entry name" value="MINY3/4"/>
</dbReference>
<comment type="catalytic activity">
    <reaction evidence="1 8">
        <text>Thiol-dependent hydrolysis of ester, thioester, amide, peptide and isopeptide bonds formed by the C-terminal Gly of ubiquitin (a 76-residue protein attached to proteins as an intracellular targeting signal).</text>
        <dbReference type="EC" id="3.4.19.12"/>
    </reaction>
</comment>
<evidence type="ECO:0000256" key="3">
    <source>
        <dbReference type="ARBA" id="ARBA00022670"/>
    </source>
</evidence>
<keyword evidence="5 8" id="KW-0378">Hydrolase</keyword>
<dbReference type="GO" id="GO:0006508">
    <property type="term" value="P:proteolysis"/>
    <property type="evidence" value="ECO:0007669"/>
    <property type="project" value="UniProtKB-KW"/>
</dbReference>
<dbReference type="SMART" id="SM01174">
    <property type="entry name" value="DUF4205"/>
    <property type="match status" value="1"/>
</dbReference>
<evidence type="ECO:0000259" key="10">
    <source>
        <dbReference type="SMART" id="SM01174"/>
    </source>
</evidence>
<keyword evidence="4 8" id="KW-0833">Ubl conjugation pathway</keyword>
<feature type="domain" description="Deubiquitinating enzyme MINDY-3/4 conserved" evidence="10">
    <location>
        <begin position="382"/>
        <end position="720"/>
    </location>
</feature>
<dbReference type="Pfam" id="PF13898">
    <property type="entry name" value="MINDY-3_4_CD"/>
    <property type="match status" value="1"/>
</dbReference>
<sequence>MTKVVEEVAASLVREYLSRKGLKRTLTCMDEEFPRTDSSINNRADLRHTLHLEALYKKNKLQEFPLKSMLEIIVKECIRNSGDNSAVNCCSDEQIFLKKSNPTLMLHSKVKDASDNEQNKQRTGDNLNFPQHKGLLSQTSETYHTKQQNPSLDSSFMSESDQICHPVPFSQENCNVSCKTAPSKNDITDVRKGRTSRIMRGMMSGPTASYAQECHKKRETRKFCGSSVPGAKDEGSRFDIMTLSAQSNRTERRESPGQLALGAECQKQECVQENVKPSILLGDHMDIRGSFERLDSSERLKMDDKNGDRSDRPEVNRRQDKKKKSATNSKGPSLHLQADMTLDDFNYEDDLHNLSTGPVASSGLCTKADLHPIDQKMAIALKELLFGSKMSCFNEEWKAQSFIFSDLPDLRYGIVQKKGGPCGVLASVQACVLQKLLFEDTKDDLGYQRLHPSNATRSRNLLLAIADILWRAGKGRRATVAVSSGRNQFIPTGKYKSEGVLEMITFINVNSFEDLKLFLDQHIQQFECGPYGCVLLTVSAILSRSVEIVRADFDMLTNTLIGAHGYCTQELVNLLLCGEAVSNVFDDNFELDSGNGNTTILKGIKEPCDIGFLSLFEHYNICKVGTYLKTPRFPIWVVCSESHFSVLFCTRKELITDSTMERKFDLYYYDGLANQQEEIRLTIFTGSPRSGSEDADVDLMPPLEHCIRTKWKDAVVDWNETEPIL</sequence>
<comment type="function">
    <text evidence="7">Probable hydrolase that can remove 'Lys-48'-linked conjugated ubiquitin from proteins.</text>
</comment>
<accession>A0A3B3QYL7</accession>
<dbReference type="GO" id="GO:0071108">
    <property type="term" value="P:protein K48-linked deubiquitination"/>
    <property type="evidence" value="ECO:0007669"/>
    <property type="project" value="InterPro"/>
</dbReference>
<evidence type="ECO:0000256" key="6">
    <source>
        <dbReference type="ARBA" id="ARBA00022807"/>
    </source>
</evidence>
<dbReference type="Ensembl" id="ENSPKIT00000023817.1">
    <property type="protein sequence ID" value="ENSPKIP00000011228.1"/>
    <property type="gene ID" value="ENSPKIG00000018779.1"/>
</dbReference>
<organism evidence="11 12">
    <name type="scientific">Paramormyrops kingsleyae</name>
    <dbReference type="NCBI Taxonomy" id="1676925"/>
    <lineage>
        <taxon>Eukaryota</taxon>
        <taxon>Metazoa</taxon>
        <taxon>Chordata</taxon>
        <taxon>Craniata</taxon>
        <taxon>Vertebrata</taxon>
        <taxon>Euteleostomi</taxon>
        <taxon>Actinopterygii</taxon>
        <taxon>Neopterygii</taxon>
        <taxon>Teleostei</taxon>
        <taxon>Osteoglossocephala</taxon>
        <taxon>Osteoglossomorpha</taxon>
        <taxon>Osteoglossiformes</taxon>
        <taxon>Mormyridae</taxon>
        <taxon>Paramormyrops</taxon>
    </lineage>
</organism>
<dbReference type="InterPro" id="IPR059022">
    <property type="entry name" value="MINDY4_N"/>
</dbReference>
<comment type="function">
    <text evidence="8">Hydrolase that can remove 'Lys-48'-linked conjugated ubiquitin from proteins.</text>
</comment>
<evidence type="ECO:0000256" key="9">
    <source>
        <dbReference type="SAM" id="MobiDB-lite"/>
    </source>
</evidence>
<evidence type="ECO:0000313" key="11">
    <source>
        <dbReference type="Ensembl" id="ENSPKIP00000011228.1"/>
    </source>
</evidence>
<evidence type="ECO:0000256" key="8">
    <source>
        <dbReference type="RuleBase" id="RU367088"/>
    </source>
</evidence>
<feature type="region of interest" description="Disordered" evidence="9">
    <location>
        <begin position="112"/>
        <end position="131"/>
    </location>
</feature>
<dbReference type="PANTHER" id="PTHR12473:SF8">
    <property type="entry name" value="UBIQUITIN CARBOXYL-TERMINAL HYDROLASE MINDY-4-RELATED"/>
    <property type="match status" value="1"/>
</dbReference>
<dbReference type="PANTHER" id="PTHR12473">
    <property type="entry name" value="UBIQUITIN CARBOXYL-TERMINAL HYDROLASE MINDY-4-RELATED"/>
    <property type="match status" value="1"/>
</dbReference>
<dbReference type="Pfam" id="PF26038">
    <property type="entry name" value="Dimer_MINDY4_N"/>
    <property type="match status" value="1"/>
</dbReference>
<dbReference type="GeneTree" id="ENSGT00940000159600"/>
<feature type="compositionally biased region" description="Basic and acidic residues" evidence="9">
    <location>
        <begin position="112"/>
        <end position="123"/>
    </location>
</feature>
<evidence type="ECO:0000256" key="2">
    <source>
        <dbReference type="ARBA" id="ARBA00011074"/>
    </source>
</evidence>
<evidence type="ECO:0000256" key="7">
    <source>
        <dbReference type="ARBA" id="ARBA00037630"/>
    </source>
</evidence>
<dbReference type="GO" id="GO:1990380">
    <property type="term" value="F:K48-linked deubiquitinase activity"/>
    <property type="evidence" value="ECO:0007669"/>
    <property type="project" value="UniProtKB-UniRule"/>
</dbReference>
<name>A0A3B3QYL7_9TELE</name>
<reference evidence="11" key="1">
    <citation type="submission" date="2025-08" db="UniProtKB">
        <authorList>
            <consortium name="Ensembl"/>
        </authorList>
    </citation>
    <scope>IDENTIFICATION</scope>
</reference>
<dbReference type="OrthoDB" id="10263628at2759"/>
<dbReference type="GO" id="GO:0004843">
    <property type="term" value="F:cysteine-type deubiquitinase activity"/>
    <property type="evidence" value="ECO:0007669"/>
    <property type="project" value="UniProtKB-UniRule"/>
</dbReference>
<feature type="region of interest" description="Disordered" evidence="9">
    <location>
        <begin position="292"/>
        <end position="335"/>
    </location>
</feature>
<keyword evidence="3 8" id="KW-0645">Protease</keyword>